<dbReference type="EMBL" id="JALJOU010000006">
    <property type="protein sequence ID" value="KAK9843532.1"/>
    <property type="molecule type" value="Genomic_DNA"/>
</dbReference>
<dbReference type="AlphaFoldDB" id="A0AAW1SCI1"/>
<reference evidence="1 2" key="1">
    <citation type="journal article" date="2024" name="Nat. Commun.">
        <title>Phylogenomics reveals the evolutionary origins of lichenization in chlorophyte algae.</title>
        <authorList>
            <person name="Puginier C."/>
            <person name="Libourel C."/>
            <person name="Otte J."/>
            <person name="Skaloud P."/>
            <person name="Haon M."/>
            <person name="Grisel S."/>
            <person name="Petersen M."/>
            <person name="Berrin J.G."/>
            <person name="Delaux P.M."/>
            <person name="Dal Grande F."/>
            <person name="Keller J."/>
        </authorList>
    </citation>
    <scope>NUCLEOTIDE SEQUENCE [LARGE SCALE GENOMIC DNA]</scope>
    <source>
        <strain evidence="1 2">SAG 245.80</strain>
    </source>
</reference>
<dbReference type="Proteomes" id="UP001445335">
    <property type="component" value="Unassembled WGS sequence"/>
</dbReference>
<organism evidence="1 2">
    <name type="scientific">Elliptochloris bilobata</name>
    <dbReference type="NCBI Taxonomy" id="381761"/>
    <lineage>
        <taxon>Eukaryota</taxon>
        <taxon>Viridiplantae</taxon>
        <taxon>Chlorophyta</taxon>
        <taxon>core chlorophytes</taxon>
        <taxon>Trebouxiophyceae</taxon>
        <taxon>Trebouxiophyceae incertae sedis</taxon>
        <taxon>Elliptochloris clade</taxon>
        <taxon>Elliptochloris</taxon>
    </lineage>
</organism>
<name>A0AAW1SCI1_9CHLO</name>
<gene>
    <name evidence="1" type="ORF">WJX81_007642</name>
</gene>
<keyword evidence="2" id="KW-1185">Reference proteome</keyword>
<accession>A0AAW1SCI1</accession>
<comment type="caution">
    <text evidence="1">The sequence shown here is derived from an EMBL/GenBank/DDBJ whole genome shotgun (WGS) entry which is preliminary data.</text>
</comment>
<sequence>MAGDMRPFVWRGGVYLSHWVLRNNTPEVEGNALQAVSRLDLAARTVRLVHLFTAVGPRDIASSWQKNWGFLPAADGGLRVLFSTLPAAVVLRLPPGAPRRAAPRFETATRVVPDAIAAIAAATGLDVGENPRNSGNPEPWPKARGGGLLMLVHTRQAGNRYFHWGVRLVAADLRVTHISAGPLLRWNDYAPRGFLEGVVSVGSYHVLPGGHSGGGELLRIFFGEGDKFACWEDVRLAAIQWYALPPGALELMADPFV</sequence>
<evidence type="ECO:0000313" key="1">
    <source>
        <dbReference type="EMBL" id="KAK9843532.1"/>
    </source>
</evidence>
<evidence type="ECO:0000313" key="2">
    <source>
        <dbReference type="Proteomes" id="UP001445335"/>
    </source>
</evidence>
<proteinExistence type="predicted"/>
<protein>
    <submittedName>
        <fullName evidence="1">Uncharacterized protein</fullName>
    </submittedName>
</protein>